<evidence type="ECO:0000313" key="1">
    <source>
        <dbReference type="EMBL" id="QGA64772.1"/>
    </source>
</evidence>
<dbReference type="Gene3D" id="3.90.1720.10">
    <property type="entry name" value="endopeptidase domain like (from Nostoc punctiforme)"/>
    <property type="match status" value="1"/>
</dbReference>
<sequence>MNKIYIAFYCGRKKIDSPIALLYRFIDFMIRVVTWGKFSHCELAVKTTNGYLCYSSSGRDGGVRQKIIDIKTDNWRLVDVTNTANLNDINHYFHLTNEGKYDYFGALGAVLPFIKCKRRYFCSEWVYNALKYSMQNPSEDGSRFSPNDLWIMYGKVEKH</sequence>
<dbReference type="InterPro" id="IPR038765">
    <property type="entry name" value="Papain-like_cys_pep_sf"/>
</dbReference>
<name>A0A5Q0TC79_9VIBR</name>
<organism evidence="1 2">
    <name type="scientific">Vibrio algicola</name>
    <dbReference type="NCBI Taxonomy" id="2662262"/>
    <lineage>
        <taxon>Bacteria</taxon>
        <taxon>Pseudomonadati</taxon>
        <taxon>Pseudomonadota</taxon>
        <taxon>Gammaproteobacteria</taxon>
        <taxon>Vibrionales</taxon>
        <taxon>Vibrionaceae</taxon>
        <taxon>Vibrio</taxon>
    </lineage>
</organism>
<gene>
    <name evidence="1" type="ORF">GFB47_04755</name>
</gene>
<dbReference type="Proteomes" id="UP000348942">
    <property type="component" value="Chromosome 1"/>
</dbReference>
<proteinExistence type="predicted"/>
<accession>A0A5Q0TC79</accession>
<dbReference type="AlphaFoldDB" id="A0A5Q0TC79"/>
<protein>
    <submittedName>
        <fullName evidence="1">Enoyl-CoA hydratase</fullName>
    </submittedName>
</protein>
<reference evidence="1 2" key="1">
    <citation type="submission" date="2019-10" db="EMBL/GenBank/DDBJ databases">
        <title>Vibrio sp. nov., isolated from Coralline algae surface.</title>
        <authorList>
            <person name="Geng Y."/>
            <person name="Zhang X."/>
        </authorList>
    </citation>
    <scope>NUCLEOTIDE SEQUENCE [LARGE SCALE GENOMIC DNA]</scope>
    <source>
        <strain evidence="1 2">SM1977</strain>
    </source>
</reference>
<keyword evidence="2" id="KW-1185">Reference proteome</keyword>
<dbReference type="RefSeq" id="WP_153446923.1">
    <property type="nucleotide sequence ID" value="NZ_CP045699.1"/>
</dbReference>
<dbReference type="SUPFAM" id="SSF54001">
    <property type="entry name" value="Cysteine proteinases"/>
    <property type="match status" value="1"/>
</dbReference>
<evidence type="ECO:0000313" key="2">
    <source>
        <dbReference type="Proteomes" id="UP000348942"/>
    </source>
</evidence>
<dbReference type="EMBL" id="CP045699">
    <property type="protein sequence ID" value="QGA64772.1"/>
    <property type="molecule type" value="Genomic_DNA"/>
</dbReference>